<dbReference type="AlphaFoldDB" id="A0A4R0RAS1"/>
<dbReference type="PANTHER" id="PTHR35185">
    <property type="entry name" value="SERINE/THREONINE-RICH PROTEIN ADG2-RELATED"/>
    <property type="match status" value="1"/>
</dbReference>
<name>A0A4R0RAS1_9APHY</name>
<evidence type="ECO:0000313" key="5">
    <source>
        <dbReference type="EMBL" id="TCD60698.1"/>
    </source>
</evidence>
<comment type="caution">
    <text evidence="5">The sequence shown here is derived from an EMBL/GenBank/DDBJ whole genome shotgun (WGS) entry which is preliminary data.</text>
</comment>
<dbReference type="STRING" id="92696.A0A4R0RAS1"/>
<dbReference type="Pfam" id="PF10342">
    <property type="entry name" value="Kre9_KNH"/>
    <property type="match status" value="1"/>
</dbReference>
<feature type="domain" description="Yeast cell wall synthesis Kre9/Knh1-like N-terminal" evidence="4">
    <location>
        <begin position="24"/>
        <end position="114"/>
    </location>
</feature>
<dbReference type="InterPro" id="IPR052479">
    <property type="entry name" value="GPI-anchor_Adhesion_Reg"/>
</dbReference>
<feature type="region of interest" description="Disordered" evidence="2">
    <location>
        <begin position="108"/>
        <end position="154"/>
    </location>
</feature>
<evidence type="ECO:0000313" key="6">
    <source>
        <dbReference type="Proteomes" id="UP000292702"/>
    </source>
</evidence>
<organism evidence="5 6">
    <name type="scientific">Steccherinum ochraceum</name>
    <dbReference type="NCBI Taxonomy" id="92696"/>
    <lineage>
        <taxon>Eukaryota</taxon>
        <taxon>Fungi</taxon>
        <taxon>Dikarya</taxon>
        <taxon>Basidiomycota</taxon>
        <taxon>Agaricomycotina</taxon>
        <taxon>Agaricomycetes</taxon>
        <taxon>Polyporales</taxon>
        <taxon>Steccherinaceae</taxon>
        <taxon>Steccherinum</taxon>
    </lineage>
</organism>
<feature type="chain" id="PRO_5020571097" description="Yeast cell wall synthesis Kre9/Knh1-like N-terminal domain-containing protein" evidence="3">
    <location>
        <begin position="19"/>
        <end position="186"/>
    </location>
</feature>
<sequence>MRFATLATALVSATAVAAIDITGPSASSYWVQMTTNNITWNFGSSDPNPVSIIVTNANDTFLNGPFSIAEFVDLSPKSFQVTNVTLKEADGYQVLFVNPTNHSQTYATSNTFGVKAPGTSPAPQAASSNTTSSSASGSTASSTAPSSTGSNAPTTAANNSGAVQISAGVFGVVTCAGIAGISALLL</sequence>
<reference evidence="5 6" key="1">
    <citation type="submission" date="2018-11" db="EMBL/GenBank/DDBJ databases">
        <title>Genome assembly of Steccherinum ochraceum LE-BIN_3174, the white-rot fungus of the Steccherinaceae family (The Residual Polyporoid clade, Polyporales, Basidiomycota).</title>
        <authorList>
            <person name="Fedorova T.V."/>
            <person name="Glazunova O.A."/>
            <person name="Landesman E.O."/>
            <person name="Moiseenko K.V."/>
            <person name="Psurtseva N.V."/>
            <person name="Savinova O.S."/>
            <person name="Shakhova N.V."/>
            <person name="Tyazhelova T.V."/>
            <person name="Vasina D.V."/>
        </authorList>
    </citation>
    <scope>NUCLEOTIDE SEQUENCE [LARGE SCALE GENOMIC DNA]</scope>
    <source>
        <strain evidence="5 6">LE-BIN_3174</strain>
    </source>
</reference>
<dbReference type="InterPro" id="IPR018466">
    <property type="entry name" value="Kre9/Knh1-like_N"/>
</dbReference>
<evidence type="ECO:0000256" key="2">
    <source>
        <dbReference type="SAM" id="MobiDB-lite"/>
    </source>
</evidence>
<keyword evidence="1 3" id="KW-0732">Signal</keyword>
<dbReference type="EMBL" id="RWJN01000557">
    <property type="protein sequence ID" value="TCD60698.1"/>
    <property type="molecule type" value="Genomic_DNA"/>
</dbReference>
<proteinExistence type="predicted"/>
<gene>
    <name evidence="5" type="ORF">EIP91_009651</name>
</gene>
<keyword evidence="6" id="KW-1185">Reference proteome</keyword>
<dbReference type="Proteomes" id="UP000292702">
    <property type="component" value="Unassembled WGS sequence"/>
</dbReference>
<evidence type="ECO:0000256" key="1">
    <source>
        <dbReference type="ARBA" id="ARBA00022729"/>
    </source>
</evidence>
<dbReference type="OrthoDB" id="5420143at2759"/>
<feature type="compositionally biased region" description="Low complexity" evidence="2">
    <location>
        <begin position="119"/>
        <end position="154"/>
    </location>
</feature>
<accession>A0A4R0RAS1</accession>
<feature type="signal peptide" evidence="3">
    <location>
        <begin position="1"/>
        <end position="18"/>
    </location>
</feature>
<evidence type="ECO:0000259" key="4">
    <source>
        <dbReference type="Pfam" id="PF10342"/>
    </source>
</evidence>
<evidence type="ECO:0000256" key="3">
    <source>
        <dbReference type="SAM" id="SignalP"/>
    </source>
</evidence>
<protein>
    <recommendedName>
        <fullName evidence="4">Yeast cell wall synthesis Kre9/Knh1-like N-terminal domain-containing protein</fullName>
    </recommendedName>
</protein>
<dbReference type="PANTHER" id="PTHR35185:SF1">
    <property type="entry name" value="UPF0619 GPI-ANCHORED MEMBRANE PROTEIN C1322.10"/>
    <property type="match status" value="1"/>
</dbReference>